<evidence type="ECO:0008006" key="7">
    <source>
        <dbReference type="Google" id="ProtNLM"/>
    </source>
</evidence>
<feature type="signal peptide" evidence="2">
    <location>
        <begin position="1"/>
        <end position="28"/>
    </location>
</feature>
<evidence type="ECO:0000256" key="1">
    <source>
        <dbReference type="SAM" id="Phobius"/>
    </source>
</evidence>
<keyword evidence="1" id="KW-0472">Membrane</keyword>
<evidence type="ECO:0000256" key="2">
    <source>
        <dbReference type="SAM" id="SignalP"/>
    </source>
</evidence>
<dbReference type="RefSeq" id="WP_066440152.1">
    <property type="nucleotide sequence ID" value="NZ_CP033912.1"/>
</dbReference>
<keyword evidence="6" id="KW-1185">Reference proteome</keyword>
<dbReference type="Proteomes" id="UP000281741">
    <property type="component" value="Chromosome"/>
</dbReference>
<keyword evidence="1" id="KW-0812">Transmembrane</keyword>
<evidence type="ECO:0000313" key="3">
    <source>
        <dbReference type="EMBL" id="AZA86358.1"/>
    </source>
</evidence>
<reference evidence="5 6" key="1">
    <citation type="submission" date="2018-11" db="EMBL/GenBank/DDBJ databases">
        <title>Proposal to divide the Flavobacteriaceae and reorganize its genera based on Amino Acid Identity values calculated from whole genome sequences.</title>
        <authorList>
            <person name="Nicholson A.C."/>
            <person name="Gulvik C.A."/>
            <person name="Whitney A.M."/>
            <person name="Humrighouse B.W."/>
            <person name="Bell M."/>
            <person name="Holmes B."/>
            <person name="Steigerwalt A.G."/>
            <person name="Villarma A."/>
            <person name="Sheth M."/>
            <person name="Batra D."/>
            <person name="Pryor J."/>
            <person name="Bernardet J.-F."/>
            <person name="Hugo C."/>
            <person name="Kampfer P."/>
            <person name="Newman J."/>
            <person name="McQuiston J.R."/>
        </authorList>
    </citation>
    <scope>NUCLEOTIDE SEQUENCE [LARGE SCALE GENOMIC DNA]</scope>
    <source>
        <strain evidence="3 5">G0207</strain>
        <strain evidence="4 6">H5143</strain>
    </source>
</reference>
<keyword evidence="1" id="KW-1133">Transmembrane helix</keyword>
<sequence length="79" mass="8403">MKPAHFISKIQMALFTVIASFFSVWANAQEKASDLKVDVNVNKGESSADWMSNPIVWVAGALILILIVALAARGGGSKA</sequence>
<accession>A0AAD1DL95</accession>
<evidence type="ECO:0000313" key="6">
    <source>
        <dbReference type="Proteomes" id="UP000281741"/>
    </source>
</evidence>
<evidence type="ECO:0000313" key="4">
    <source>
        <dbReference type="EMBL" id="AZA94768.1"/>
    </source>
</evidence>
<feature type="transmembrane region" description="Helical" evidence="1">
    <location>
        <begin position="52"/>
        <end position="72"/>
    </location>
</feature>
<dbReference type="EMBL" id="CP033915">
    <property type="protein sequence ID" value="AZA86358.1"/>
    <property type="molecule type" value="Genomic_DNA"/>
</dbReference>
<protein>
    <recommendedName>
        <fullName evidence="7">Secreted protein</fullName>
    </recommendedName>
</protein>
<keyword evidence="2" id="KW-0732">Signal</keyword>
<organism evidence="3 5">
    <name type="scientific">Chryseobacterium shandongense</name>
    <dbReference type="NCBI Taxonomy" id="1493872"/>
    <lineage>
        <taxon>Bacteria</taxon>
        <taxon>Pseudomonadati</taxon>
        <taxon>Bacteroidota</taxon>
        <taxon>Flavobacteriia</taxon>
        <taxon>Flavobacteriales</taxon>
        <taxon>Weeksellaceae</taxon>
        <taxon>Chryseobacterium group</taxon>
        <taxon>Chryseobacterium</taxon>
    </lineage>
</organism>
<feature type="chain" id="PRO_5042062291" description="Secreted protein" evidence="2">
    <location>
        <begin position="29"/>
        <end position="79"/>
    </location>
</feature>
<proteinExistence type="predicted"/>
<dbReference type="AlphaFoldDB" id="A0AAD1DL95"/>
<name>A0AAD1DL95_9FLAO</name>
<gene>
    <name evidence="3" type="ORF">EG349_05945</name>
    <name evidence="4" type="ORF">EG353_03960</name>
</gene>
<evidence type="ECO:0000313" key="5">
    <source>
        <dbReference type="Proteomes" id="UP000274073"/>
    </source>
</evidence>
<dbReference type="EMBL" id="CP033912">
    <property type="protein sequence ID" value="AZA94768.1"/>
    <property type="molecule type" value="Genomic_DNA"/>
</dbReference>
<dbReference type="Proteomes" id="UP000274073">
    <property type="component" value="Chromosome"/>
</dbReference>